<keyword evidence="4" id="KW-1185">Reference proteome</keyword>
<feature type="region of interest" description="Disordered" evidence="1">
    <location>
        <begin position="250"/>
        <end position="300"/>
    </location>
</feature>
<name>A0A2A9E7V1_9MICO</name>
<evidence type="ECO:0000256" key="2">
    <source>
        <dbReference type="SAM" id="Phobius"/>
    </source>
</evidence>
<feature type="compositionally biased region" description="Basic and acidic residues" evidence="1">
    <location>
        <begin position="272"/>
        <end position="300"/>
    </location>
</feature>
<feature type="transmembrane region" description="Helical" evidence="2">
    <location>
        <begin position="54"/>
        <end position="74"/>
    </location>
</feature>
<feature type="transmembrane region" description="Helical" evidence="2">
    <location>
        <begin position="86"/>
        <end position="106"/>
    </location>
</feature>
<proteinExistence type="predicted"/>
<dbReference type="Pfam" id="PF03729">
    <property type="entry name" value="DUF308"/>
    <property type="match status" value="1"/>
</dbReference>
<comment type="caution">
    <text evidence="3">The sequence shown here is derived from an EMBL/GenBank/DDBJ whole genome shotgun (WGS) entry which is preliminary data.</text>
</comment>
<protein>
    <submittedName>
        <fullName evidence="3">Uncharacterized membrane protein HdeD (DUF308 family)</fullName>
    </submittedName>
</protein>
<gene>
    <name evidence="3" type="ORF">ATL42_2844</name>
</gene>
<reference evidence="3 4" key="1">
    <citation type="submission" date="2017-10" db="EMBL/GenBank/DDBJ databases">
        <title>Sequencing the genomes of 1000 actinobacteria strains.</title>
        <authorList>
            <person name="Klenk H.-P."/>
        </authorList>
    </citation>
    <scope>NUCLEOTIDE SEQUENCE [LARGE SCALE GENOMIC DNA]</scope>
    <source>
        <strain evidence="3 4">DSM 18966</strain>
    </source>
</reference>
<dbReference type="GO" id="GO:0005886">
    <property type="term" value="C:plasma membrane"/>
    <property type="evidence" value="ECO:0007669"/>
    <property type="project" value="TreeGrafter"/>
</dbReference>
<dbReference type="Proteomes" id="UP000225548">
    <property type="component" value="Unassembled WGS sequence"/>
</dbReference>
<keyword evidence="2" id="KW-0472">Membrane</keyword>
<feature type="transmembrane region" description="Helical" evidence="2">
    <location>
        <begin position="167"/>
        <end position="191"/>
    </location>
</feature>
<dbReference type="PANTHER" id="PTHR34989">
    <property type="entry name" value="PROTEIN HDED"/>
    <property type="match status" value="1"/>
</dbReference>
<keyword evidence="2" id="KW-1133">Transmembrane helix</keyword>
<feature type="transmembrane region" description="Helical" evidence="2">
    <location>
        <begin position="112"/>
        <end position="136"/>
    </location>
</feature>
<dbReference type="InterPro" id="IPR052712">
    <property type="entry name" value="Acid_resist_chaperone_HdeD"/>
</dbReference>
<evidence type="ECO:0000313" key="4">
    <source>
        <dbReference type="Proteomes" id="UP000225548"/>
    </source>
</evidence>
<organism evidence="3 4">
    <name type="scientific">Sanguibacter antarcticus</name>
    <dbReference type="NCBI Taxonomy" id="372484"/>
    <lineage>
        <taxon>Bacteria</taxon>
        <taxon>Bacillati</taxon>
        <taxon>Actinomycetota</taxon>
        <taxon>Actinomycetes</taxon>
        <taxon>Micrococcales</taxon>
        <taxon>Sanguibacteraceae</taxon>
        <taxon>Sanguibacter</taxon>
    </lineage>
</organism>
<feature type="transmembrane region" description="Helical" evidence="2">
    <location>
        <begin position="143"/>
        <end position="161"/>
    </location>
</feature>
<feature type="transmembrane region" description="Helical" evidence="2">
    <location>
        <begin position="28"/>
        <end position="48"/>
    </location>
</feature>
<dbReference type="PANTHER" id="PTHR34989:SF1">
    <property type="entry name" value="PROTEIN HDED"/>
    <property type="match status" value="1"/>
</dbReference>
<dbReference type="InterPro" id="IPR005325">
    <property type="entry name" value="DUF308_memb"/>
</dbReference>
<dbReference type="AlphaFoldDB" id="A0A2A9E7V1"/>
<dbReference type="EMBL" id="PDJG01000001">
    <property type="protein sequence ID" value="PFG34913.1"/>
    <property type="molecule type" value="Genomic_DNA"/>
</dbReference>
<sequence>MSRRSSTSSTAQKARQPAATVSGSLRRVWWIPLLRGLSLIVLGLLLMVEPLGVLSTLVVVFTVFLLIDGFVAVLQGLVNRDQQGWRWWLVQGAVDLVFAVMVVVWPSVTALALFYLLVVWALSLGVVAIIGAAALLRNRDLAWPWLLSVGLLSTLFGLMLLTKPQTVGGVLSVTVTVFGIYAFASGAVHVVSAFSVRSVAQYIDKALDGESPVLDAIVERRAESARAAGARAENKEAVRDEAKRLTGGIIVLDDPDDGHASSDAQDTQPLLGKERVADERHHVEDRVGDDERHDAPAPPA</sequence>
<accession>A0A2A9E7V1</accession>
<keyword evidence="2" id="KW-0812">Transmembrane</keyword>
<evidence type="ECO:0000313" key="3">
    <source>
        <dbReference type="EMBL" id="PFG34913.1"/>
    </source>
</evidence>
<evidence type="ECO:0000256" key="1">
    <source>
        <dbReference type="SAM" id="MobiDB-lite"/>
    </source>
</evidence>